<dbReference type="OrthoDB" id="280278at2"/>
<accession>A0A6I6DBZ1</accession>
<reference evidence="4" key="1">
    <citation type="journal article" date="2019" name="Microbiology">
        <title>Complete Genome Sequence of an Uncultured Bacterium of the Candidate Phylum Bipolaricaulota.</title>
        <authorList>
            <person name="Kadnikov V.V."/>
            <person name="Mardanov A.V."/>
            <person name="Beletsky A.V."/>
            <person name="Frank Y.A."/>
            <person name="Karnachuk O.V."/>
            <person name="Ravin N.V."/>
        </authorList>
    </citation>
    <scope>NUCLEOTIDE SEQUENCE [LARGE SCALE GENOMIC DNA]</scope>
</reference>
<gene>
    <name evidence="3" type="ORF">SYNTR_1615</name>
</gene>
<dbReference type="PANTHER" id="PTHR37478">
    <property type="match status" value="1"/>
</dbReference>
<evidence type="ECO:0000313" key="3">
    <source>
        <dbReference type="EMBL" id="QGU00209.1"/>
    </source>
</evidence>
<dbReference type="Pfam" id="PF02001">
    <property type="entry name" value="DUF134"/>
    <property type="match status" value="1"/>
</dbReference>
<dbReference type="SUPFAM" id="SSF88659">
    <property type="entry name" value="Sigma3 and sigma4 domains of RNA polymerase sigma factors"/>
    <property type="match status" value="1"/>
</dbReference>
<comment type="similarity">
    <text evidence="1 2">Belongs to the UPF0251 family.</text>
</comment>
<dbReference type="InterPro" id="IPR013324">
    <property type="entry name" value="RNA_pol_sigma_r3/r4-like"/>
</dbReference>
<name>A0A6I6DBZ1_9FIRM</name>
<dbReference type="Gene3D" id="1.10.10.10">
    <property type="entry name" value="Winged helix-like DNA-binding domain superfamily/Winged helix DNA-binding domain"/>
    <property type="match status" value="1"/>
</dbReference>
<dbReference type="PANTHER" id="PTHR37478:SF2">
    <property type="entry name" value="UPF0251 PROTEIN TK0562"/>
    <property type="match status" value="1"/>
</dbReference>
<evidence type="ECO:0000256" key="1">
    <source>
        <dbReference type="ARBA" id="ARBA00009350"/>
    </source>
</evidence>
<dbReference type="AlphaFoldDB" id="A0A6I6DBZ1"/>
<organism evidence="3 4">
    <name type="scientific">Candidatus Syntrophocurvum alkaliphilum</name>
    <dbReference type="NCBI Taxonomy" id="2293317"/>
    <lineage>
        <taxon>Bacteria</taxon>
        <taxon>Bacillati</taxon>
        <taxon>Bacillota</taxon>
        <taxon>Clostridia</taxon>
        <taxon>Eubacteriales</taxon>
        <taxon>Syntrophomonadaceae</taxon>
        <taxon>Candidatus Syntrophocurvum</taxon>
    </lineage>
</organism>
<dbReference type="RefSeq" id="WP_156204020.1">
    <property type="nucleotide sequence ID" value="NZ_CP046457.1"/>
</dbReference>
<protein>
    <recommendedName>
        <fullName evidence="2">UPF0251 protein SYNTR_1615</fullName>
    </recommendedName>
</protein>
<dbReference type="InterPro" id="IPR036388">
    <property type="entry name" value="WH-like_DNA-bd_sf"/>
</dbReference>
<dbReference type="HAMAP" id="MF_00674">
    <property type="entry name" value="UPF0251"/>
    <property type="match status" value="1"/>
</dbReference>
<evidence type="ECO:0000256" key="2">
    <source>
        <dbReference type="HAMAP-Rule" id="MF_00674"/>
    </source>
</evidence>
<evidence type="ECO:0000313" key="4">
    <source>
        <dbReference type="Proteomes" id="UP000426444"/>
    </source>
</evidence>
<sequence>MSRKRRCRRIVNEPGVNFFKPQGISMQQLEDIAVYYEEIEAIRLKDYLGLEQEECANVMKVSRQTFQRILADARKKIADALINGKAIKIQGGNYCLGKGYCRREERYLQPYEDCVNESKDGGVYKDE</sequence>
<dbReference type="Proteomes" id="UP000426444">
    <property type="component" value="Chromosome"/>
</dbReference>
<dbReference type="InterPro" id="IPR002852">
    <property type="entry name" value="UPF0251"/>
</dbReference>
<keyword evidence="4" id="KW-1185">Reference proteome</keyword>
<dbReference type="EMBL" id="CP046457">
    <property type="protein sequence ID" value="QGU00209.1"/>
    <property type="molecule type" value="Genomic_DNA"/>
</dbReference>
<proteinExistence type="inferred from homology"/>
<dbReference type="KEGG" id="salq:SYNTR_1615"/>